<dbReference type="EMBL" id="SLWM01000002">
    <property type="protein sequence ID" value="TCO29791.1"/>
    <property type="molecule type" value="Genomic_DNA"/>
</dbReference>
<dbReference type="SUPFAM" id="SSF55729">
    <property type="entry name" value="Acyl-CoA N-acyltransferases (Nat)"/>
    <property type="match status" value="1"/>
</dbReference>
<dbReference type="InterPro" id="IPR000182">
    <property type="entry name" value="GNAT_dom"/>
</dbReference>
<organism evidence="2 3">
    <name type="scientific">Kribbella orskensis</name>
    <dbReference type="NCBI Taxonomy" id="2512216"/>
    <lineage>
        <taxon>Bacteria</taxon>
        <taxon>Bacillati</taxon>
        <taxon>Actinomycetota</taxon>
        <taxon>Actinomycetes</taxon>
        <taxon>Propionibacteriales</taxon>
        <taxon>Kribbellaceae</taxon>
        <taxon>Kribbella</taxon>
    </lineage>
</organism>
<feature type="domain" description="N-acetyltransferase" evidence="1">
    <location>
        <begin position="179"/>
        <end position="321"/>
    </location>
</feature>
<evidence type="ECO:0000313" key="2">
    <source>
        <dbReference type="EMBL" id="TCO29791.1"/>
    </source>
</evidence>
<comment type="caution">
    <text evidence="2">The sequence shown here is derived from an EMBL/GenBank/DDBJ whole genome shotgun (WGS) entry which is preliminary data.</text>
</comment>
<sequence length="321" mass="34256">MVGSSFAAVTLAAGSSTRPLHLDDAEDMADLISAYSLRLIGSVGRPLANIANQLRAPGFDPDLDSWAVHDEAGRLIGYSTTSKQGSGDRFNLDLVAETREAANWLLSKAMTRSEQLGREQGHAEITVGLGLLRADQTLLEVITEHGMTQSTTFQRLRIDHNDPVTAPTLPAGVAQSAGKEVSRAAHQIMVETFEGQDGATPLPYDEWVASREKRTTFDWSLLTVLELDGLAVAALECGDDFLASDNCGYVARIGVLPEARGRGLARYLLQNAFAIDAAAGRAGTILHVDSANPTPALGLYLGVGMRSILVIDVWSRVVSTG</sequence>
<name>A0ABY2BSA1_9ACTN</name>
<protein>
    <submittedName>
        <fullName evidence="2">Acetyltransferase (GNAT) family protein</fullName>
    </submittedName>
</protein>
<dbReference type="CDD" id="cd04301">
    <property type="entry name" value="NAT_SF"/>
    <property type="match status" value="1"/>
</dbReference>
<dbReference type="Proteomes" id="UP000295818">
    <property type="component" value="Unassembled WGS sequence"/>
</dbReference>
<dbReference type="InterPro" id="IPR016181">
    <property type="entry name" value="Acyl_CoA_acyltransferase"/>
</dbReference>
<dbReference type="Pfam" id="PF00583">
    <property type="entry name" value="Acetyltransf_1"/>
    <property type="match status" value="1"/>
</dbReference>
<evidence type="ECO:0000259" key="1">
    <source>
        <dbReference type="PROSITE" id="PS51186"/>
    </source>
</evidence>
<gene>
    <name evidence="2" type="ORF">EV644_102512</name>
</gene>
<evidence type="ECO:0000313" key="3">
    <source>
        <dbReference type="Proteomes" id="UP000295818"/>
    </source>
</evidence>
<accession>A0ABY2BSA1</accession>
<reference evidence="2 3" key="1">
    <citation type="journal article" date="2015" name="Stand. Genomic Sci.">
        <title>Genomic Encyclopedia of Bacterial and Archaeal Type Strains, Phase III: the genomes of soil and plant-associated and newly described type strains.</title>
        <authorList>
            <person name="Whitman W.B."/>
            <person name="Woyke T."/>
            <person name="Klenk H.P."/>
            <person name="Zhou Y."/>
            <person name="Lilburn T.G."/>
            <person name="Beck B.J."/>
            <person name="De Vos P."/>
            <person name="Vandamme P."/>
            <person name="Eisen J.A."/>
            <person name="Garrity G."/>
            <person name="Hugenholtz P."/>
            <person name="Kyrpides N.C."/>
        </authorList>
    </citation>
    <scope>NUCLEOTIDE SEQUENCE [LARGE SCALE GENOMIC DNA]</scope>
    <source>
        <strain evidence="2 3">VKM Ac-2538</strain>
    </source>
</reference>
<keyword evidence="3" id="KW-1185">Reference proteome</keyword>
<dbReference type="PROSITE" id="PS51186">
    <property type="entry name" value="GNAT"/>
    <property type="match status" value="1"/>
</dbReference>
<proteinExistence type="predicted"/>
<dbReference type="Gene3D" id="3.40.630.30">
    <property type="match status" value="1"/>
</dbReference>